<dbReference type="PANTHER" id="PTHR15503:SF22">
    <property type="entry name" value="TRANSPOSON TY3-I GAG POLYPROTEIN"/>
    <property type="match status" value="1"/>
</dbReference>
<organism evidence="2 3">
    <name type="scientific">Labeo rohita</name>
    <name type="common">Indian major carp</name>
    <name type="synonym">Cyprinus rohita</name>
    <dbReference type="NCBI Taxonomy" id="84645"/>
    <lineage>
        <taxon>Eukaryota</taxon>
        <taxon>Metazoa</taxon>
        <taxon>Chordata</taxon>
        <taxon>Craniata</taxon>
        <taxon>Vertebrata</taxon>
        <taxon>Euteleostomi</taxon>
        <taxon>Actinopterygii</taxon>
        <taxon>Neopterygii</taxon>
        <taxon>Teleostei</taxon>
        <taxon>Ostariophysi</taxon>
        <taxon>Cypriniformes</taxon>
        <taxon>Cyprinidae</taxon>
        <taxon>Labeoninae</taxon>
        <taxon>Labeonini</taxon>
        <taxon>Labeo</taxon>
    </lineage>
</organism>
<dbReference type="Pfam" id="PF13650">
    <property type="entry name" value="Asp_protease_2"/>
    <property type="match status" value="1"/>
</dbReference>
<dbReference type="InterPro" id="IPR032567">
    <property type="entry name" value="RTL1-rel"/>
</dbReference>
<dbReference type="PANTHER" id="PTHR15503">
    <property type="entry name" value="LDOC1 RELATED"/>
    <property type="match status" value="1"/>
</dbReference>
<reference evidence="2 3" key="1">
    <citation type="submission" date="2022-01" db="EMBL/GenBank/DDBJ databases">
        <title>A high-quality chromosome-level genome assembly of rohu carp, Labeo rohita.</title>
        <authorList>
            <person name="Arick M.A. II"/>
            <person name="Hsu C.-Y."/>
            <person name="Magbanua Z."/>
            <person name="Pechanova O."/>
            <person name="Grover C."/>
            <person name="Miller E."/>
            <person name="Thrash A."/>
            <person name="Ezzel L."/>
            <person name="Alam S."/>
            <person name="Benzie J."/>
            <person name="Hamilton M."/>
            <person name="Karsi A."/>
            <person name="Lawrence M.L."/>
            <person name="Peterson D.G."/>
        </authorList>
    </citation>
    <scope>NUCLEOTIDE SEQUENCE [LARGE SCALE GENOMIC DNA]</scope>
    <source>
        <strain evidence="3">BAU-BD-2019</strain>
        <tissue evidence="2">Blood</tissue>
    </source>
</reference>
<accession>A0ABQ8MMJ9</accession>
<evidence type="ECO:0000256" key="1">
    <source>
        <dbReference type="SAM" id="MobiDB-lite"/>
    </source>
</evidence>
<sequence>MAMFGSRGAKGGKFSVEDLYGISKKPKASSGPASSAGAKGAAQGRGKGQKGETDALASQILEAAHRLVERRRLELYLRECGLSINDCQSERQAMLYRIDSSTAILSEIPRSLSHQPPHTTDRTHQSFNHLHLLTTVNSPYKYAPHTPTFCFRRVMDPFSRPEYTRHFRTLAATSGWNEAALLSAYRQGLDTRIHAQMAVYDDTVGLENFMQRATRISQRLCACHTTKAAHQLAAPTTSPPVPEPMQLDSTRLTHAEQTCHLAAGLCLYCVASDHFIKVCPVIPPSPAVSSVGEIQLLTPDYSVTVPVLVDSSSSGNFISQDLLRRLHLLHTYQAQELRVETIQGKPLGHERVRFCAPPVKLKIGNLHEENITFLVLEANRGYYPGTPLAHTPFSRYQMGLLPVNSLRKVWIASTHIKNPGPQDSPTVLSDYEAFQDVMSKQAAIHLPPHQPWDCAIDLLPGAKLPNSRVYPLSIPECKAMEEYIQEALNQTFI</sequence>
<dbReference type="SUPFAM" id="SSF56672">
    <property type="entry name" value="DNA/RNA polymerases"/>
    <property type="match status" value="1"/>
</dbReference>
<feature type="compositionally biased region" description="Low complexity" evidence="1">
    <location>
        <begin position="28"/>
        <end position="44"/>
    </location>
</feature>
<name>A0ABQ8MMJ9_LABRO</name>
<protein>
    <submittedName>
        <fullName evidence="2">Retrotransposon-derived protein PEG10</fullName>
    </submittedName>
</protein>
<dbReference type="EMBL" id="JACTAM010000005">
    <property type="protein sequence ID" value="KAI2664056.1"/>
    <property type="molecule type" value="Genomic_DNA"/>
</dbReference>
<dbReference type="CDD" id="cd00303">
    <property type="entry name" value="retropepsin_like"/>
    <property type="match status" value="1"/>
</dbReference>
<dbReference type="Proteomes" id="UP000830375">
    <property type="component" value="Unassembled WGS sequence"/>
</dbReference>
<gene>
    <name evidence="2" type="ORF">H4Q32_002177</name>
</gene>
<comment type="caution">
    <text evidence="2">The sequence shown here is derived from an EMBL/GenBank/DDBJ whole genome shotgun (WGS) entry which is preliminary data.</text>
</comment>
<evidence type="ECO:0000313" key="2">
    <source>
        <dbReference type="EMBL" id="KAI2664056.1"/>
    </source>
</evidence>
<dbReference type="Gene3D" id="2.40.70.10">
    <property type="entry name" value="Acid Proteases"/>
    <property type="match status" value="1"/>
</dbReference>
<dbReference type="InterPro" id="IPR021109">
    <property type="entry name" value="Peptidase_aspartic_dom_sf"/>
</dbReference>
<dbReference type="InterPro" id="IPR043502">
    <property type="entry name" value="DNA/RNA_pol_sf"/>
</dbReference>
<proteinExistence type="predicted"/>
<feature type="region of interest" description="Disordered" evidence="1">
    <location>
        <begin position="25"/>
        <end position="53"/>
    </location>
</feature>
<evidence type="ECO:0000313" key="3">
    <source>
        <dbReference type="Proteomes" id="UP000830375"/>
    </source>
</evidence>
<keyword evidence="3" id="KW-1185">Reference proteome</keyword>